<dbReference type="EMBL" id="OBMR01000014">
    <property type="protein sequence ID" value="SOC16301.1"/>
    <property type="molecule type" value="Genomic_DNA"/>
</dbReference>
<sequence length="230" mass="27362">MEKLIALAEAELKSFYLPYFKNENELQTFLDTVYEMDFDDRIPRQMIYQIQRFVTLSQRIEEIYPPRTGLRLLFLRIAMESLCTLDKRTTKNNPLFYSLFVDCFSEAANNYILGNFELTACYYASNDMAIGHSDLTMSDILTIIKFIRNQVVHDGVFWDFQMFNDNIEIPLFTHIEAQKLKLECVNYTENANIPIVYHFETTLQFDVFIRYFTEACIQYVNDYIDHLKNR</sequence>
<accession>A0A285T4L5</accession>
<protein>
    <submittedName>
        <fullName evidence="1">Uncharacterized protein</fullName>
    </submittedName>
</protein>
<name>A0A285T4L5_9FIRM</name>
<proteinExistence type="predicted"/>
<evidence type="ECO:0000313" key="2">
    <source>
        <dbReference type="Proteomes" id="UP000219563"/>
    </source>
</evidence>
<reference evidence="1 2" key="1">
    <citation type="submission" date="2017-08" db="EMBL/GenBank/DDBJ databases">
        <authorList>
            <person name="de Groot N.N."/>
        </authorList>
    </citation>
    <scope>NUCLEOTIDE SEQUENCE [LARGE SCALE GENOMIC DNA]</scope>
    <source>
        <strain evidence="1 2">DSM 9787</strain>
    </source>
</reference>
<dbReference type="AlphaFoldDB" id="A0A285T4L5"/>
<organism evidence="1 2">
    <name type="scientific">Pseudobutyrivibrio ruminis DSM 9787</name>
    <dbReference type="NCBI Taxonomy" id="1123011"/>
    <lineage>
        <taxon>Bacteria</taxon>
        <taxon>Bacillati</taxon>
        <taxon>Bacillota</taxon>
        <taxon>Clostridia</taxon>
        <taxon>Lachnospirales</taxon>
        <taxon>Lachnospiraceae</taxon>
        <taxon>Pseudobutyrivibrio</taxon>
    </lineage>
</organism>
<evidence type="ECO:0000313" key="1">
    <source>
        <dbReference type="EMBL" id="SOC16301.1"/>
    </source>
</evidence>
<dbReference type="Proteomes" id="UP000219563">
    <property type="component" value="Unassembled WGS sequence"/>
</dbReference>
<dbReference type="RefSeq" id="WP_097077147.1">
    <property type="nucleotide sequence ID" value="NZ_OBMR01000014.1"/>
</dbReference>
<gene>
    <name evidence="1" type="ORF">SAMN02910411_0361</name>
</gene>